<dbReference type="CDD" id="cd00075">
    <property type="entry name" value="HATPase"/>
    <property type="match status" value="1"/>
</dbReference>
<keyword evidence="5" id="KW-0808">Transferase</keyword>
<feature type="domain" description="Histidine kinase" evidence="11">
    <location>
        <begin position="157"/>
        <end position="373"/>
    </location>
</feature>
<evidence type="ECO:0000256" key="2">
    <source>
        <dbReference type="ARBA" id="ARBA00004236"/>
    </source>
</evidence>
<dbReference type="InterPro" id="IPR003661">
    <property type="entry name" value="HisK_dim/P_dom"/>
</dbReference>
<evidence type="ECO:0000256" key="6">
    <source>
        <dbReference type="ARBA" id="ARBA00022777"/>
    </source>
</evidence>
<dbReference type="Proteomes" id="UP000321196">
    <property type="component" value="Unassembled WGS sequence"/>
</dbReference>
<dbReference type="EC" id="2.7.13.3" evidence="3"/>
<dbReference type="GO" id="GO:0000155">
    <property type="term" value="F:phosphorelay sensor kinase activity"/>
    <property type="evidence" value="ECO:0007669"/>
    <property type="project" value="InterPro"/>
</dbReference>
<proteinExistence type="predicted"/>
<dbReference type="Pfam" id="PF00512">
    <property type="entry name" value="HisKA"/>
    <property type="match status" value="1"/>
</dbReference>
<dbReference type="SMART" id="SM00387">
    <property type="entry name" value="HATPase_c"/>
    <property type="match status" value="1"/>
</dbReference>
<dbReference type="RefSeq" id="WP_147825569.1">
    <property type="nucleotide sequence ID" value="NZ_BAAARG010000002.1"/>
</dbReference>
<dbReference type="GO" id="GO:0004721">
    <property type="term" value="F:phosphoprotein phosphatase activity"/>
    <property type="evidence" value="ECO:0007669"/>
    <property type="project" value="TreeGrafter"/>
</dbReference>
<dbReference type="InterPro" id="IPR036890">
    <property type="entry name" value="HATPase_C_sf"/>
</dbReference>
<sequence>MNSLELSLLSLCLGLILGGGIALLIVVAYRTRDKHLQESSTELPDGLTLVMEGMTDAAAVIDTSNLILATSKAAGWLGFRVGATLQDPELRALVKEARASGVPETHSMRLRIGDVSTETRLVSARAISLGGRLALLTVRDISEAERVERMRHDFVSNTSHELKTPVGAVTLLAEAIESAADDPAQVRHFASRIQAEALRLGNLTSRIMNLSRLQSTDSLAETRAVSIDEVVAAAIDMQSVAAESQGVEVVRGGDRGLYVRGDVQVLSDAIANLIANAIAYSPAGSRVGVGVKQMADAVEISVADRGIGIDESEQNRIFERFYRADQARSRRTGGTGLGLSIVKHAVQRHGGDVRLWSRPGRGSTFTVTLPLIPAPDADERSHKKSGTKGKKAKSGGGSASRPVKKKAAKSAPAAAAASRAEPAARAKKTPQKTATTATPQREEQE</sequence>
<dbReference type="AlphaFoldDB" id="A0A5C8HNR1"/>
<keyword evidence="10" id="KW-0812">Transmembrane</keyword>
<dbReference type="PRINTS" id="PR00344">
    <property type="entry name" value="BCTRLSENSOR"/>
</dbReference>
<keyword evidence="13" id="KW-1185">Reference proteome</keyword>
<feature type="compositionally biased region" description="Low complexity" evidence="9">
    <location>
        <begin position="409"/>
        <end position="423"/>
    </location>
</feature>
<dbReference type="FunFam" id="3.30.565.10:FF:000006">
    <property type="entry name" value="Sensor histidine kinase WalK"/>
    <property type="match status" value="1"/>
</dbReference>
<dbReference type="GO" id="GO:0005886">
    <property type="term" value="C:plasma membrane"/>
    <property type="evidence" value="ECO:0007669"/>
    <property type="project" value="UniProtKB-SubCell"/>
</dbReference>
<dbReference type="Gene3D" id="1.10.287.130">
    <property type="match status" value="1"/>
</dbReference>
<dbReference type="SUPFAM" id="SSF55874">
    <property type="entry name" value="ATPase domain of HSP90 chaperone/DNA topoisomerase II/histidine kinase"/>
    <property type="match status" value="1"/>
</dbReference>
<evidence type="ECO:0000313" key="13">
    <source>
        <dbReference type="Proteomes" id="UP000321196"/>
    </source>
</evidence>
<gene>
    <name evidence="12" type="ORF">FVP60_06955</name>
</gene>
<feature type="transmembrane region" description="Helical" evidence="10">
    <location>
        <begin position="6"/>
        <end position="29"/>
    </location>
</feature>
<dbReference type="InterPro" id="IPR050351">
    <property type="entry name" value="BphY/WalK/GraS-like"/>
</dbReference>
<feature type="region of interest" description="Disordered" evidence="9">
    <location>
        <begin position="366"/>
        <end position="445"/>
    </location>
</feature>
<keyword evidence="6 12" id="KW-0418">Kinase</keyword>
<dbReference type="PROSITE" id="PS50109">
    <property type="entry name" value="HIS_KIN"/>
    <property type="match status" value="1"/>
</dbReference>
<protein>
    <recommendedName>
        <fullName evidence="8">Sensor-like histidine kinase SenX3</fullName>
        <ecNumber evidence="3">2.7.13.3</ecNumber>
    </recommendedName>
</protein>
<name>A0A5C8HNR1_9MICO</name>
<feature type="compositionally biased region" description="Basic residues" evidence="9">
    <location>
        <begin position="382"/>
        <end position="393"/>
    </location>
</feature>
<comment type="caution">
    <text evidence="12">The sequence shown here is derived from an EMBL/GenBank/DDBJ whole genome shotgun (WGS) entry which is preliminary data.</text>
</comment>
<dbReference type="InterPro" id="IPR003594">
    <property type="entry name" value="HATPase_dom"/>
</dbReference>
<keyword evidence="10" id="KW-1133">Transmembrane helix</keyword>
<evidence type="ECO:0000256" key="9">
    <source>
        <dbReference type="SAM" id="MobiDB-lite"/>
    </source>
</evidence>
<dbReference type="SMART" id="SM00388">
    <property type="entry name" value="HisKA"/>
    <property type="match status" value="1"/>
</dbReference>
<dbReference type="PANTHER" id="PTHR45453">
    <property type="entry name" value="PHOSPHATE REGULON SENSOR PROTEIN PHOR"/>
    <property type="match status" value="1"/>
</dbReference>
<keyword evidence="7" id="KW-0902">Two-component regulatory system</keyword>
<evidence type="ECO:0000259" key="11">
    <source>
        <dbReference type="PROSITE" id="PS50109"/>
    </source>
</evidence>
<comment type="subcellular location">
    <subcellularLocation>
        <location evidence="2">Cell membrane</location>
    </subcellularLocation>
</comment>
<dbReference type="Gene3D" id="3.30.565.10">
    <property type="entry name" value="Histidine kinase-like ATPase, C-terminal domain"/>
    <property type="match status" value="1"/>
</dbReference>
<evidence type="ECO:0000256" key="8">
    <source>
        <dbReference type="ARBA" id="ARBA00039401"/>
    </source>
</evidence>
<dbReference type="InterPro" id="IPR036097">
    <property type="entry name" value="HisK_dim/P_sf"/>
</dbReference>
<keyword evidence="10" id="KW-0472">Membrane</keyword>
<dbReference type="SUPFAM" id="SSF47384">
    <property type="entry name" value="Homodimeric domain of signal transducing histidine kinase"/>
    <property type="match status" value="1"/>
</dbReference>
<dbReference type="EMBL" id="VRSW01000002">
    <property type="protein sequence ID" value="TXK04434.1"/>
    <property type="molecule type" value="Genomic_DNA"/>
</dbReference>
<dbReference type="InterPro" id="IPR004358">
    <property type="entry name" value="Sig_transdc_His_kin-like_C"/>
</dbReference>
<evidence type="ECO:0000256" key="1">
    <source>
        <dbReference type="ARBA" id="ARBA00000085"/>
    </source>
</evidence>
<evidence type="ECO:0000256" key="10">
    <source>
        <dbReference type="SAM" id="Phobius"/>
    </source>
</evidence>
<dbReference type="Pfam" id="PF02518">
    <property type="entry name" value="HATPase_c"/>
    <property type="match status" value="1"/>
</dbReference>
<evidence type="ECO:0000256" key="4">
    <source>
        <dbReference type="ARBA" id="ARBA00022553"/>
    </source>
</evidence>
<dbReference type="CDD" id="cd00082">
    <property type="entry name" value="HisKA"/>
    <property type="match status" value="1"/>
</dbReference>
<dbReference type="PANTHER" id="PTHR45453:SF1">
    <property type="entry name" value="PHOSPHATE REGULON SENSOR PROTEIN PHOR"/>
    <property type="match status" value="1"/>
</dbReference>
<organism evidence="12 13">
    <name type="scientific">Microbacterium mitrae</name>
    <dbReference type="NCBI Taxonomy" id="664640"/>
    <lineage>
        <taxon>Bacteria</taxon>
        <taxon>Bacillati</taxon>
        <taxon>Actinomycetota</taxon>
        <taxon>Actinomycetes</taxon>
        <taxon>Micrococcales</taxon>
        <taxon>Microbacteriaceae</taxon>
        <taxon>Microbacterium</taxon>
    </lineage>
</organism>
<evidence type="ECO:0000313" key="12">
    <source>
        <dbReference type="EMBL" id="TXK04434.1"/>
    </source>
</evidence>
<dbReference type="GO" id="GO:0016036">
    <property type="term" value="P:cellular response to phosphate starvation"/>
    <property type="evidence" value="ECO:0007669"/>
    <property type="project" value="TreeGrafter"/>
</dbReference>
<dbReference type="OrthoDB" id="9813151at2"/>
<keyword evidence="4" id="KW-0597">Phosphoprotein</keyword>
<reference evidence="12 13" key="1">
    <citation type="submission" date="2019-08" db="EMBL/GenBank/DDBJ databases">
        <authorList>
            <person name="Dong K."/>
        </authorList>
    </citation>
    <scope>NUCLEOTIDE SEQUENCE [LARGE SCALE GENOMIC DNA]</scope>
    <source>
        <strain evidence="12 13">M4-8</strain>
    </source>
</reference>
<dbReference type="InterPro" id="IPR005467">
    <property type="entry name" value="His_kinase_dom"/>
</dbReference>
<evidence type="ECO:0000256" key="5">
    <source>
        <dbReference type="ARBA" id="ARBA00022679"/>
    </source>
</evidence>
<comment type="catalytic activity">
    <reaction evidence="1">
        <text>ATP + protein L-histidine = ADP + protein N-phospho-L-histidine.</text>
        <dbReference type="EC" id="2.7.13.3"/>
    </reaction>
</comment>
<accession>A0A5C8HNR1</accession>
<evidence type="ECO:0000256" key="3">
    <source>
        <dbReference type="ARBA" id="ARBA00012438"/>
    </source>
</evidence>
<evidence type="ECO:0000256" key="7">
    <source>
        <dbReference type="ARBA" id="ARBA00023012"/>
    </source>
</evidence>